<evidence type="ECO:0008006" key="4">
    <source>
        <dbReference type="Google" id="ProtNLM"/>
    </source>
</evidence>
<feature type="transmembrane region" description="Helical" evidence="1">
    <location>
        <begin position="63"/>
        <end position="81"/>
    </location>
</feature>
<dbReference type="Proteomes" id="UP000678243">
    <property type="component" value="Unassembled WGS sequence"/>
</dbReference>
<accession>A0ABS5IQF6</accession>
<dbReference type="RefSeq" id="WP_211544695.1">
    <property type="nucleotide sequence ID" value="NZ_JAGTUK010000003.1"/>
</dbReference>
<feature type="transmembrane region" description="Helical" evidence="1">
    <location>
        <begin position="37"/>
        <end position="56"/>
    </location>
</feature>
<proteinExistence type="predicted"/>
<keyword evidence="3" id="KW-1185">Reference proteome</keyword>
<comment type="caution">
    <text evidence="2">The sequence shown here is derived from an EMBL/GenBank/DDBJ whole genome shotgun (WGS) entry which is preliminary data.</text>
</comment>
<evidence type="ECO:0000313" key="2">
    <source>
        <dbReference type="EMBL" id="MBS0025199.1"/>
    </source>
</evidence>
<gene>
    <name evidence="2" type="ORF">KE274_13915</name>
</gene>
<sequence length="196" mass="20605">MTTRQLRLLRAAAVSASATLIAAVSHTIGGGAAPHPLLILAVTVLFLAPTAVLLGLRRSRWRVAVAVLAAQAAFHLLFQLLGSPTADADLDGTISPHVHHFDLSQLGGDISVRPLDAAMLLAHLGAAVLTTLLVWHAERIVRAVAGWFRALVRRASPTATSGHRRPSPLRPLLSPPLDRAMAAAVSRRGPPVCARG</sequence>
<keyword evidence="1" id="KW-0812">Transmembrane</keyword>
<evidence type="ECO:0000313" key="3">
    <source>
        <dbReference type="Proteomes" id="UP000678243"/>
    </source>
</evidence>
<protein>
    <recommendedName>
        <fullName evidence="4">Integral membrane protein</fullName>
    </recommendedName>
</protein>
<organism evidence="2 3">
    <name type="scientific">Microbacterium paraoxydans</name>
    <dbReference type="NCBI Taxonomy" id="199592"/>
    <lineage>
        <taxon>Bacteria</taxon>
        <taxon>Bacillati</taxon>
        <taxon>Actinomycetota</taxon>
        <taxon>Actinomycetes</taxon>
        <taxon>Micrococcales</taxon>
        <taxon>Microbacteriaceae</taxon>
        <taxon>Microbacterium</taxon>
    </lineage>
</organism>
<keyword evidence="1" id="KW-0472">Membrane</keyword>
<dbReference type="EMBL" id="JAGTUK010000003">
    <property type="protein sequence ID" value="MBS0025199.1"/>
    <property type="molecule type" value="Genomic_DNA"/>
</dbReference>
<feature type="transmembrane region" description="Helical" evidence="1">
    <location>
        <begin position="117"/>
        <end position="135"/>
    </location>
</feature>
<name>A0ABS5IQF6_9MICO</name>
<reference evidence="2 3" key="1">
    <citation type="submission" date="2021-04" db="EMBL/GenBank/DDBJ databases">
        <title>Whole genome analysis of root endophytic bacterium Microbacterium paraoxydans ku-mp colonizing RP-bio226 rice variety.</title>
        <authorList>
            <person name="Ulaganathan K."/>
            <person name="Latha B."/>
        </authorList>
    </citation>
    <scope>NUCLEOTIDE SEQUENCE [LARGE SCALE GENOMIC DNA]</scope>
    <source>
        <strain evidence="3">ku-mp</strain>
    </source>
</reference>
<keyword evidence="1" id="KW-1133">Transmembrane helix</keyword>
<evidence type="ECO:0000256" key="1">
    <source>
        <dbReference type="SAM" id="Phobius"/>
    </source>
</evidence>